<dbReference type="SUPFAM" id="SSF52540">
    <property type="entry name" value="P-loop containing nucleoside triphosphate hydrolases"/>
    <property type="match status" value="1"/>
</dbReference>
<name>A0A1B7LUG6_9MICC</name>
<dbReference type="PANTHER" id="PTHR45772:SF9">
    <property type="entry name" value="CONSERVED COMPONENT OF ABC TRANSPORTER FOR NATURAL AMINO ACIDS"/>
    <property type="match status" value="1"/>
</dbReference>
<dbReference type="AlphaFoldDB" id="A0A1B7LUG6"/>
<evidence type="ECO:0000256" key="1">
    <source>
        <dbReference type="ARBA" id="ARBA00022448"/>
    </source>
</evidence>
<comment type="caution">
    <text evidence="5">The sequence shown here is derived from an EMBL/GenBank/DDBJ whole genome shotgun (WGS) entry which is preliminary data.</text>
</comment>
<keyword evidence="6" id="KW-1185">Reference proteome</keyword>
<dbReference type="GO" id="GO:0005886">
    <property type="term" value="C:plasma membrane"/>
    <property type="evidence" value="ECO:0007669"/>
    <property type="project" value="TreeGrafter"/>
</dbReference>
<proteinExistence type="predicted"/>
<dbReference type="Pfam" id="PF12399">
    <property type="entry name" value="BCA_ABC_TP_C"/>
    <property type="match status" value="1"/>
</dbReference>
<dbReference type="STRING" id="1837282.A6F49_02690"/>
<keyword evidence="3 5" id="KW-0067">ATP-binding</keyword>
<evidence type="ECO:0000256" key="3">
    <source>
        <dbReference type="ARBA" id="ARBA00022840"/>
    </source>
</evidence>
<sequence>MLTSSNSERLTATGVVMDFAGLRALDNVSLSLGRHEIVGLIGPNGSGKTTLVNVLSGALTPTAGTVSIDAENVTGFVPRKISRAGLVRTFQTVRLFGTLSVFENVQLGAFGAGIRRAQATKKANDLLELFGIDHLRDVLGDSLSYGQKRIVEILRAIATDCNYLLLDEPAAGLNEEESDKLLGQLSDIPEQFGCGILIIDHDMNLIMRLCQRLHVLNQGKTIAEGTPKQVRANPTVVEAYLGSQGATDATEP</sequence>
<dbReference type="InterPro" id="IPR051120">
    <property type="entry name" value="ABC_AA/LPS_Transport"/>
</dbReference>
<dbReference type="GO" id="GO:0005524">
    <property type="term" value="F:ATP binding"/>
    <property type="evidence" value="ECO:0007669"/>
    <property type="project" value="UniProtKB-KW"/>
</dbReference>
<accession>A0A1B7LUG6</accession>
<dbReference type="InterPro" id="IPR032823">
    <property type="entry name" value="BCA_ABC_TP_C"/>
</dbReference>
<feature type="domain" description="ABC transporter" evidence="4">
    <location>
        <begin position="10"/>
        <end position="243"/>
    </location>
</feature>
<dbReference type="GO" id="GO:0016887">
    <property type="term" value="F:ATP hydrolysis activity"/>
    <property type="evidence" value="ECO:0007669"/>
    <property type="project" value="InterPro"/>
</dbReference>
<evidence type="ECO:0000256" key="2">
    <source>
        <dbReference type="ARBA" id="ARBA00022741"/>
    </source>
</evidence>
<keyword evidence="1" id="KW-0813">Transport</keyword>
<dbReference type="Gene3D" id="3.40.50.300">
    <property type="entry name" value="P-loop containing nucleotide triphosphate hydrolases"/>
    <property type="match status" value="1"/>
</dbReference>
<dbReference type="Proteomes" id="UP000078292">
    <property type="component" value="Unassembled WGS sequence"/>
</dbReference>
<gene>
    <name evidence="5" type="ORF">A6F49_02690</name>
</gene>
<dbReference type="CDD" id="cd03219">
    <property type="entry name" value="ABC_Mj1267_LivG_branched"/>
    <property type="match status" value="1"/>
</dbReference>
<dbReference type="InterPro" id="IPR003593">
    <property type="entry name" value="AAA+_ATPase"/>
</dbReference>
<dbReference type="PROSITE" id="PS50893">
    <property type="entry name" value="ABC_TRANSPORTER_2"/>
    <property type="match status" value="1"/>
</dbReference>
<dbReference type="InterPro" id="IPR027417">
    <property type="entry name" value="P-loop_NTPase"/>
</dbReference>
<dbReference type="OrthoDB" id="9805514at2"/>
<evidence type="ECO:0000259" key="4">
    <source>
        <dbReference type="PROSITE" id="PS50893"/>
    </source>
</evidence>
<evidence type="ECO:0000313" key="5">
    <source>
        <dbReference type="EMBL" id="OAV51033.1"/>
    </source>
</evidence>
<reference evidence="5 6" key="1">
    <citation type="submission" date="2016-04" db="EMBL/GenBank/DDBJ databases">
        <title>First whole genome shotgun sequence of the bacterium Enteractinococcus sp. strain UASWS1574.</title>
        <authorList>
            <person name="Crovadore J."/>
            <person name="Chablais R."/>
            <person name="Lefort F."/>
        </authorList>
    </citation>
    <scope>NUCLEOTIDE SEQUENCE [LARGE SCALE GENOMIC DNA]</scope>
    <source>
        <strain evidence="5 6">UASWS1574</strain>
    </source>
</reference>
<protein>
    <submittedName>
        <fullName evidence="5">ABC transporter ATP-binding protein</fullName>
    </submittedName>
</protein>
<organism evidence="5 6">
    <name type="scientific">Enteractinococcus helveticum</name>
    <dbReference type="NCBI Taxonomy" id="1837282"/>
    <lineage>
        <taxon>Bacteria</taxon>
        <taxon>Bacillati</taxon>
        <taxon>Actinomycetota</taxon>
        <taxon>Actinomycetes</taxon>
        <taxon>Micrococcales</taxon>
        <taxon>Micrococcaceae</taxon>
    </lineage>
</organism>
<dbReference type="PANTHER" id="PTHR45772">
    <property type="entry name" value="CONSERVED COMPONENT OF ABC TRANSPORTER FOR NATURAL AMINO ACIDS-RELATED"/>
    <property type="match status" value="1"/>
</dbReference>
<dbReference type="InterPro" id="IPR003439">
    <property type="entry name" value="ABC_transporter-like_ATP-bd"/>
</dbReference>
<dbReference type="Pfam" id="PF00005">
    <property type="entry name" value="ABC_tran"/>
    <property type="match status" value="1"/>
</dbReference>
<dbReference type="RefSeq" id="WP_043055868.1">
    <property type="nucleotide sequence ID" value="NZ_LXEY01000118.1"/>
</dbReference>
<dbReference type="EMBL" id="LXEY01000118">
    <property type="protein sequence ID" value="OAV51033.1"/>
    <property type="molecule type" value="Genomic_DNA"/>
</dbReference>
<keyword evidence="2" id="KW-0547">Nucleotide-binding</keyword>
<dbReference type="SMART" id="SM00382">
    <property type="entry name" value="AAA"/>
    <property type="match status" value="1"/>
</dbReference>
<evidence type="ECO:0000313" key="6">
    <source>
        <dbReference type="Proteomes" id="UP000078292"/>
    </source>
</evidence>